<evidence type="ECO:0000313" key="4">
    <source>
        <dbReference type="EMBL" id="GBN42598.1"/>
    </source>
</evidence>
<evidence type="ECO:0000313" key="5">
    <source>
        <dbReference type="Proteomes" id="UP000499080"/>
    </source>
</evidence>
<dbReference type="Proteomes" id="UP000499080">
    <property type="component" value="Unassembled WGS sequence"/>
</dbReference>
<name>A0A4Y2NSG4_ARAVE</name>
<organism evidence="1 5">
    <name type="scientific">Araneus ventricosus</name>
    <name type="common">Orbweaver spider</name>
    <name type="synonym">Epeira ventricosa</name>
    <dbReference type="NCBI Taxonomy" id="182803"/>
    <lineage>
        <taxon>Eukaryota</taxon>
        <taxon>Metazoa</taxon>
        <taxon>Ecdysozoa</taxon>
        <taxon>Arthropoda</taxon>
        <taxon>Chelicerata</taxon>
        <taxon>Arachnida</taxon>
        <taxon>Araneae</taxon>
        <taxon>Araneomorphae</taxon>
        <taxon>Entelegynae</taxon>
        <taxon>Araneoidea</taxon>
        <taxon>Araneidae</taxon>
        <taxon>Araneus</taxon>
    </lineage>
</organism>
<evidence type="ECO:0000313" key="3">
    <source>
        <dbReference type="EMBL" id="GBN42591.1"/>
    </source>
</evidence>
<reference evidence="1 5" key="1">
    <citation type="journal article" date="2019" name="Sci. Rep.">
        <title>Orb-weaving spider Araneus ventricosus genome elucidates the spidroin gene catalogue.</title>
        <authorList>
            <person name="Kono N."/>
            <person name="Nakamura H."/>
            <person name="Ohtoshi R."/>
            <person name="Moran D.A.P."/>
            <person name="Shinohara A."/>
            <person name="Yoshida Y."/>
            <person name="Fujiwara M."/>
            <person name="Mori M."/>
            <person name="Tomita M."/>
            <person name="Arakawa K."/>
        </authorList>
    </citation>
    <scope>NUCLEOTIDE SEQUENCE [LARGE SCALE GENOMIC DNA]</scope>
</reference>
<evidence type="ECO:0000313" key="2">
    <source>
        <dbReference type="EMBL" id="GBN42541.1"/>
    </source>
</evidence>
<dbReference type="EMBL" id="BGPR01211332">
    <property type="protein sequence ID" value="GBN42525.1"/>
    <property type="molecule type" value="Genomic_DNA"/>
</dbReference>
<dbReference type="EMBL" id="BGPR01211338">
    <property type="protein sequence ID" value="GBN42541.1"/>
    <property type="molecule type" value="Genomic_DNA"/>
</dbReference>
<gene>
    <name evidence="1" type="ORF">AVEN_227881_1</name>
    <name evidence="2" type="ORF">AVEN_274975_1</name>
    <name evidence="3" type="ORF">AVEN_71291_1</name>
    <name evidence="4" type="ORF">AVEN_75982_1</name>
</gene>
<protein>
    <submittedName>
        <fullName evidence="1">Uncharacterized protein</fullName>
    </submittedName>
</protein>
<sequence length="94" mass="10338">MTRTTPEVAFPSPVFRTTPAGECFTTAYNYMCRSQCTAGFHWNRVSNVEISGPEAPNAPHQYASLDKIQGEIVPLALRGHRVLEISSAIRCEGP</sequence>
<comment type="caution">
    <text evidence="1">The sequence shown here is derived from an EMBL/GenBank/DDBJ whole genome shotgun (WGS) entry which is preliminary data.</text>
</comment>
<keyword evidence="5" id="KW-1185">Reference proteome</keyword>
<evidence type="ECO:0000313" key="1">
    <source>
        <dbReference type="EMBL" id="GBN42525.1"/>
    </source>
</evidence>
<dbReference type="EMBL" id="BGPR01211362">
    <property type="protein sequence ID" value="GBN42591.1"/>
    <property type="molecule type" value="Genomic_DNA"/>
</dbReference>
<dbReference type="EMBL" id="BGPR01211366">
    <property type="protein sequence ID" value="GBN42598.1"/>
    <property type="molecule type" value="Genomic_DNA"/>
</dbReference>
<dbReference type="AlphaFoldDB" id="A0A4Y2NSG4"/>
<accession>A0A4Y2NSG4</accession>
<proteinExistence type="predicted"/>